<dbReference type="SUPFAM" id="SSF51621">
    <property type="entry name" value="Phosphoenolpyruvate/pyruvate domain"/>
    <property type="match status" value="1"/>
</dbReference>
<keyword evidence="2" id="KW-0456">Lyase</keyword>
<dbReference type="PANTHER" id="PTHR30502:SF8">
    <property type="entry name" value="SYNTHASE, PUTATIVE-RELATED"/>
    <property type="match status" value="1"/>
</dbReference>
<dbReference type="GeneID" id="80893883"/>
<accession>A0A9W8QRQ2</accession>
<dbReference type="InterPro" id="IPR050251">
    <property type="entry name" value="HpcH-HpaI_aldolase"/>
</dbReference>
<evidence type="ECO:0000256" key="2">
    <source>
        <dbReference type="ARBA" id="ARBA00023239"/>
    </source>
</evidence>
<dbReference type="Proteomes" id="UP001144673">
    <property type="component" value="Chromosome 1"/>
</dbReference>
<dbReference type="InterPro" id="IPR040442">
    <property type="entry name" value="Pyrv_kinase-like_dom_sf"/>
</dbReference>
<dbReference type="InterPro" id="IPR015813">
    <property type="entry name" value="Pyrv/PenolPyrv_kinase-like_dom"/>
</dbReference>
<name>A0A9W8QRQ2_AKAMU</name>
<evidence type="ECO:0000313" key="4">
    <source>
        <dbReference type="EMBL" id="KAJ4165077.1"/>
    </source>
</evidence>
<evidence type="ECO:0000259" key="3">
    <source>
        <dbReference type="Pfam" id="PF03328"/>
    </source>
</evidence>
<dbReference type="GO" id="GO:0016832">
    <property type="term" value="F:aldehyde-lyase activity"/>
    <property type="evidence" value="ECO:0007669"/>
    <property type="project" value="TreeGrafter"/>
</dbReference>
<sequence>MQRYRASSLFQPSDFAAALGSGNDGSKEEFPGTLIGVALLIPHTQIARNLAILGFDFIFVDTLHAPITTAQLVDIIHFISFASDGKTCAVVRIQSPESDLLAPTLDAGAAAIVFPQIDTPAQAAAAVKKVRYAYAGGERSVSPIALINGFSNMAPPGWTSETIADRNIAVICQIESTLACENVDAIAATPGLDGLMLGAADLRASLGLPCRNPPGQGDDVKFIYEVKKLIAASKKHKVPLLGPAFSLSNEPGSIEYLRHFKMIVVSVDMLNIVKAALHDLAFAKDLLAKDQAQRESNGDVVKPPDSEIRKDVANDLLAKAEVDKDQCGMATRPGGVTGEVNE</sequence>
<evidence type="ECO:0000256" key="1">
    <source>
        <dbReference type="ARBA" id="ARBA00022723"/>
    </source>
</evidence>
<dbReference type="RefSeq" id="XP_056059992.1">
    <property type="nucleotide sequence ID" value="XM_056204658.1"/>
</dbReference>
<dbReference type="Gene3D" id="3.20.20.60">
    <property type="entry name" value="Phosphoenolpyruvate-binding domains"/>
    <property type="match status" value="1"/>
</dbReference>
<dbReference type="Pfam" id="PF03328">
    <property type="entry name" value="HpcH_HpaI"/>
    <property type="match status" value="1"/>
</dbReference>
<organism evidence="4 5">
    <name type="scientific">Akanthomyces muscarius</name>
    <name type="common">Entomopathogenic fungus</name>
    <name type="synonym">Lecanicillium muscarium</name>
    <dbReference type="NCBI Taxonomy" id="2231603"/>
    <lineage>
        <taxon>Eukaryota</taxon>
        <taxon>Fungi</taxon>
        <taxon>Dikarya</taxon>
        <taxon>Ascomycota</taxon>
        <taxon>Pezizomycotina</taxon>
        <taxon>Sordariomycetes</taxon>
        <taxon>Hypocreomycetidae</taxon>
        <taxon>Hypocreales</taxon>
        <taxon>Cordycipitaceae</taxon>
        <taxon>Akanthomyces</taxon>
    </lineage>
</organism>
<dbReference type="KEGG" id="amus:LMH87_006724"/>
<proteinExistence type="predicted"/>
<dbReference type="PANTHER" id="PTHR30502">
    <property type="entry name" value="2-KETO-3-DEOXY-L-RHAMNONATE ALDOLASE"/>
    <property type="match status" value="1"/>
</dbReference>
<evidence type="ECO:0000313" key="5">
    <source>
        <dbReference type="Proteomes" id="UP001144673"/>
    </source>
</evidence>
<feature type="domain" description="HpcH/HpaI aldolase/citrate lyase" evidence="3">
    <location>
        <begin position="44"/>
        <end position="242"/>
    </location>
</feature>
<protein>
    <recommendedName>
        <fullName evidence="3">HpcH/HpaI aldolase/citrate lyase domain-containing protein</fullName>
    </recommendedName>
</protein>
<dbReference type="InterPro" id="IPR005000">
    <property type="entry name" value="Aldolase/citrate-lyase_domain"/>
</dbReference>
<keyword evidence="5" id="KW-1185">Reference proteome</keyword>
<comment type="caution">
    <text evidence="4">The sequence shown here is derived from an EMBL/GenBank/DDBJ whole genome shotgun (WGS) entry which is preliminary data.</text>
</comment>
<dbReference type="GO" id="GO:0005737">
    <property type="term" value="C:cytoplasm"/>
    <property type="evidence" value="ECO:0007669"/>
    <property type="project" value="TreeGrafter"/>
</dbReference>
<keyword evidence="1" id="KW-0479">Metal-binding</keyword>
<dbReference type="EMBL" id="JAJHUN010000001">
    <property type="protein sequence ID" value="KAJ4165077.1"/>
    <property type="molecule type" value="Genomic_DNA"/>
</dbReference>
<reference evidence="4" key="1">
    <citation type="journal article" date="2023" name="Access Microbiol">
        <title>De-novo genome assembly for Akanthomyces muscarius, a biocontrol agent of insect agricultural pests.</title>
        <authorList>
            <person name="Erdos Z."/>
            <person name="Studholme D.J."/>
            <person name="Raymond B."/>
            <person name="Sharma M."/>
        </authorList>
    </citation>
    <scope>NUCLEOTIDE SEQUENCE</scope>
    <source>
        <strain evidence="4">Ve6</strain>
    </source>
</reference>
<gene>
    <name evidence="4" type="ORF">LMH87_006724</name>
</gene>
<dbReference type="AlphaFoldDB" id="A0A9W8QRQ2"/>
<dbReference type="GO" id="GO:0046872">
    <property type="term" value="F:metal ion binding"/>
    <property type="evidence" value="ECO:0007669"/>
    <property type="project" value="UniProtKB-KW"/>
</dbReference>